<dbReference type="EMBL" id="GL883021">
    <property type="protein sequence ID" value="EGG17444.1"/>
    <property type="molecule type" value="Genomic_DNA"/>
</dbReference>
<evidence type="ECO:0000313" key="2">
    <source>
        <dbReference type="EMBL" id="EGG17444.1"/>
    </source>
</evidence>
<sequence length="926" mass="104889">MEKLSNLSLSNLLLSQIISGIDDNVDIICLLLTCKKLYYNRSLKRSISFNGIEAFNNKGETSKQFIATVNRFNLMSFQDILENSIPDHQVISRMSGELDDDKYPKWIQDRIIYENRVDKIGITTAIVGYSFLDNDIESSQQQPLYDTVPSIKTLFICHYDTLDLVSFPLPPQLQHLSVDTEGLKFGPHTSLKSLVVGYKDETHLDRLGLTQLVSLTDLSIKGYNTFGLGPGLLPSTLTCLSLKLISVPPRDTFALLTSLVKLKISFSIDQVEEHPQFIDLEDISTLETFKFFENAGNDIEISLPPSLKVLDFLSYSTFIASRCTMPLLERLYVDSDQLISISAMSSPFLKKLTIRFCQQTIPDNVIPSTLEKLTLHQYKKGCLGNVVLPSSLIHLSIKGYYEPVQLPQSLVKLKQVGDNLSQVQLNSQDAYSVIPSSCPPPYLETLNLLPTWNLTIVEDLPPTIKYLSISLIPATESSSIYSIASSFNESIITQQHQWLSTNTTHLTCRLSMPNQIDLKKAIFRLDQVINHTNVRYLSINIGKIPFQFSIQRLDPDNLNVLVLETKSLQGGIITQHRTKSGDQTNQQQQPHHQKYESTEGLKFGPHASLKSLCLEYDDPSCLINDLGLDQLVSLTDLCIKSYNAFAFGPCNLPTSLTSLSLNLTEVPLQNTFRVFTSLVTLEISFSKEQEEDHISFIDLEDMCTLTTFKFMDNARFMNHRLEISVPPSLKVLQFMTEIARVSSEFGPIPANVTPPSLEKLKIYRYVKEYILDQVLPSSLIHLTIVGVYTPTIKYLSISLVPDRGVSKFHPIYSISSKLNKPIISQPQQLPPNITHLTCRYWAQFYTTVAFRLDEVINHTNVRYLDIIFSNLQHDQFSIQRLDPDNNNVLVLETKSLQGGIINQKKTTSYQQQYDPIYLYFDILQIK</sequence>
<organism evidence="2 3">
    <name type="scientific">Cavenderia fasciculata</name>
    <name type="common">Slime mold</name>
    <name type="synonym">Dictyostelium fasciculatum</name>
    <dbReference type="NCBI Taxonomy" id="261658"/>
    <lineage>
        <taxon>Eukaryota</taxon>
        <taxon>Amoebozoa</taxon>
        <taxon>Evosea</taxon>
        <taxon>Eumycetozoa</taxon>
        <taxon>Dictyostelia</taxon>
        <taxon>Acytosteliales</taxon>
        <taxon>Cavenderiaceae</taxon>
        <taxon>Cavenderia</taxon>
    </lineage>
</organism>
<dbReference type="GeneID" id="14868898"/>
<evidence type="ECO:0000256" key="1">
    <source>
        <dbReference type="SAM" id="MobiDB-lite"/>
    </source>
</evidence>
<dbReference type="Proteomes" id="UP000007797">
    <property type="component" value="Unassembled WGS sequence"/>
</dbReference>
<dbReference type="RefSeq" id="XP_004355928.1">
    <property type="nucleotide sequence ID" value="XM_004355875.1"/>
</dbReference>
<dbReference type="SUPFAM" id="SSF52047">
    <property type="entry name" value="RNI-like"/>
    <property type="match status" value="1"/>
</dbReference>
<dbReference type="PANTHER" id="PTHR32134">
    <property type="entry name" value="FNIP REPEAT-CONTAINING PROTEIN"/>
    <property type="match status" value="1"/>
</dbReference>
<gene>
    <name evidence="2" type="ORF">DFA_08439</name>
</gene>
<keyword evidence="3" id="KW-1185">Reference proteome</keyword>
<dbReference type="KEGG" id="dfa:DFA_08439"/>
<proteinExistence type="predicted"/>
<protein>
    <submittedName>
        <fullName evidence="2">Uncharacterized protein</fullName>
    </submittedName>
</protein>
<dbReference type="PANTHER" id="PTHR32134:SF169">
    <property type="entry name" value="FNIP REPEAT-CONTAINING PROTEIN-RELATED"/>
    <property type="match status" value="1"/>
</dbReference>
<reference evidence="3" key="1">
    <citation type="journal article" date="2011" name="Genome Res.">
        <title>Phylogeny-wide analysis of social amoeba genomes highlights ancient origins for complex intercellular communication.</title>
        <authorList>
            <person name="Heidel A.J."/>
            <person name="Lawal H.M."/>
            <person name="Felder M."/>
            <person name="Schilde C."/>
            <person name="Helps N.R."/>
            <person name="Tunggal B."/>
            <person name="Rivero F."/>
            <person name="John U."/>
            <person name="Schleicher M."/>
            <person name="Eichinger L."/>
            <person name="Platzer M."/>
            <person name="Noegel A.A."/>
            <person name="Schaap P."/>
            <person name="Gloeckner G."/>
        </authorList>
    </citation>
    <scope>NUCLEOTIDE SEQUENCE [LARGE SCALE GENOMIC DNA]</scope>
    <source>
        <strain evidence="3">SH3</strain>
    </source>
</reference>
<evidence type="ECO:0000313" key="3">
    <source>
        <dbReference type="Proteomes" id="UP000007797"/>
    </source>
</evidence>
<dbReference type="AlphaFoldDB" id="F4Q670"/>
<name>F4Q670_CACFS</name>
<feature type="region of interest" description="Disordered" evidence="1">
    <location>
        <begin position="577"/>
        <end position="596"/>
    </location>
</feature>
<dbReference type="InterPro" id="IPR051251">
    <property type="entry name" value="STK_FNIP-Repeat"/>
</dbReference>
<accession>F4Q670</accession>